<dbReference type="Gene3D" id="3.40.50.1820">
    <property type="entry name" value="alpha/beta hydrolase"/>
    <property type="match status" value="1"/>
</dbReference>
<dbReference type="SUPFAM" id="SSF53474">
    <property type="entry name" value="alpha/beta-Hydrolases"/>
    <property type="match status" value="1"/>
</dbReference>
<dbReference type="InterPro" id="IPR052897">
    <property type="entry name" value="Sec-Metab_Biosynth_Hydrolase"/>
</dbReference>
<gene>
    <name evidence="3" type="ORF">PDIGIT_LOCUS10926</name>
</gene>
<dbReference type="Proteomes" id="UP001152607">
    <property type="component" value="Unassembled WGS sequence"/>
</dbReference>
<proteinExistence type="predicted"/>
<dbReference type="InterPro" id="IPR000073">
    <property type="entry name" value="AB_hydrolase_1"/>
</dbReference>
<dbReference type="AlphaFoldDB" id="A0A9W4UMY5"/>
<evidence type="ECO:0000256" key="1">
    <source>
        <dbReference type="SAM" id="SignalP"/>
    </source>
</evidence>
<keyword evidence="1" id="KW-0732">Signal</keyword>
<evidence type="ECO:0000313" key="3">
    <source>
        <dbReference type="EMBL" id="CAI6337811.1"/>
    </source>
</evidence>
<feature type="chain" id="PRO_5040848204" description="AB hydrolase-1 domain-containing protein" evidence="1">
    <location>
        <begin position="24"/>
        <end position="267"/>
    </location>
</feature>
<organism evidence="3 4">
    <name type="scientific">Periconia digitata</name>
    <dbReference type="NCBI Taxonomy" id="1303443"/>
    <lineage>
        <taxon>Eukaryota</taxon>
        <taxon>Fungi</taxon>
        <taxon>Dikarya</taxon>
        <taxon>Ascomycota</taxon>
        <taxon>Pezizomycotina</taxon>
        <taxon>Dothideomycetes</taxon>
        <taxon>Pleosporomycetidae</taxon>
        <taxon>Pleosporales</taxon>
        <taxon>Massarineae</taxon>
        <taxon>Periconiaceae</taxon>
        <taxon>Periconia</taxon>
    </lineage>
</organism>
<dbReference type="InterPro" id="IPR029058">
    <property type="entry name" value="AB_hydrolase_fold"/>
</dbReference>
<dbReference type="OrthoDB" id="408373at2759"/>
<reference evidence="3" key="1">
    <citation type="submission" date="2023-01" db="EMBL/GenBank/DDBJ databases">
        <authorList>
            <person name="Van Ghelder C."/>
            <person name="Rancurel C."/>
        </authorList>
    </citation>
    <scope>NUCLEOTIDE SEQUENCE</scope>
    <source>
        <strain evidence="3">CNCM I-4278</strain>
    </source>
</reference>
<dbReference type="EMBL" id="CAOQHR010000007">
    <property type="protein sequence ID" value="CAI6337811.1"/>
    <property type="molecule type" value="Genomic_DNA"/>
</dbReference>
<protein>
    <recommendedName>
        <fullName evidence="2">AB hydrolase-1 domain-containing protein</fullName>
    </recommendedName>
</protein>
<dbReference type="PANTHER" id="PTHR37017">
    <property type="entry name" value="AB HYDROLASE-1 DOMAIN-CONTAINING PROTEIN-RELATED"/>
    <property type="match status" value="1"/>
</dbReference>
<accession>A0A9W4UMY5</accession>
<feature type="signal peptide" evidence="1">
    <location>
        <begin position="1"/>
        <end position="23"/>
    </location>
</feature>
<comment type="caution">
    <text evidence="3">The sequence shown here is derived from an EMBL/GenBank/DDBJ whole genome shotgun (WGS) entry which is preliminary data.</text>
</comment>
<sequence>MRFSSYLPLISIAALSTMSAAQSNPTFLFTPGAWHLPGVFDSVRADLSRRGYDSAAVKLVSVDPTDPKTQGVAADAAAVRGELEKLVDQGKEVVMVCHSYGGVPTASAVEGMNLADRTARGEKGGVAMMVYLTSFAIPARTGLSDGLGGVTPDWWNITGDIVTPKDPIRIFYADVPPSIAATAVSNIKPMSLRSTSDKSTFAPWTQGFKMGYIFAEDDQAIALPVQQGMASQFPEGSFTASLKSSHSPFLSMPDQLAEVLVQAATAS</sequence>
<keyword evidence="4" id="KW-1185">Reference proteome</keyword>
<dbReference type="Pfam" id="PF12697">
    <property type="entry name" value="Abhydrolase_6"/>
    <property type="match status" value="1"/>
</dbReference>
<dbReference type="PANTHER" id="PTHR37017:SF13">
    <property type="entry name" value="AB HYDROLASE-1 DOMAIN-CONTAINING PROTEIN"/>
    <property type="match status" value="1"/>
</dbReference>
<name>A0A9W4UMY5_9PLEO</name>
<evidence type="ECO:0000313" key="4">
    <source>
        <dbReference type="Proteomes" id="UP001152607"/>
    </source>
</evidence>
<feature type="domain" description="AB hydrolase-1" evidence="2">
    <location>
        <begin position="28"/>
        <end position="259"/>
    </location>
</feature>
<evidence type="ECO:0000259" key="2">
    <source>
        <dbReference type="Pfam" id="PF12697"/>
    </source>
</evidence>